<comment type="caution">
    <text evidence="6">The sequence shown here is derived from an EMBL/GenBank/DDBJ whole genome shotgun (WGS) entry which is preliminary data.</text>
</comment>
<proteinExistence type="predicted"/>
<dbReference type="InterPro" id="IPR051011">
    <property type="entry name" value="Metal_resp_trans_reg"/>
</dbReference>
<keyword evidence="1" id="KW-0805">Transcription regulation</keyword>
<evidence type="ECO:0000256" key="1">
    <source>
        <dbReference type="ARBA" id="ARBA00023015"/>
    </source>
</evidence>
<evidence type="ECO:0000259" key="5">
    <source>
        <dbReference type="PROSITE" id="PS50987"/>
    </source>
</evidence>
<keyword evidence="3" id="KW-0804">Transcription</keyword>
<dbReference type="InterPro" id="IPR036388">
    <property type="entry name" value="WH-like_DNA-bd_sf"/>
</dbReference>
<dbReference type="InterPro" id="IPR011991">
    <property type="entry name" value="ArsR-like_HTH"/>
</dbReference>
<evidence type="ECO:0000256" key="3">
    <source>
        <dbReference type="ARBA" id="ARBA00023163"/>
    </source>
</evidence>
<evidence type="ECO:0000256" key="2">
    <source>
        <dbReference type="ARBA" id="ARBA00023125"/>
    </source>
</evidence>
<feature type="compositionally biased region" description="Low complexity" evidence="4">
    <location>
        <begin position="124"/>
        <end position="136"/>
    </location>
</feature>
<sequence>MCEDVKALVGREPSVVHAVGEDRAVQAAAVFKLLADPTRIRIVALLSDCGELTVGELAGLIGRKPTIVSQHLSKLRLAKVVVGRQEGARVHYRLLEEHPGELVRQALMQVEHMTQEHPAHHRTASGASAPRAAAAPAVGDPDFVEALA</sequence>
<keyword evidence="7" id="KW-1185">Reference proteome</keyword>
<evidence type="ECO:0000313" key="6">
    <source>
        <dbReference type="EMBL" id="MFC7581940.1"/>
    </source>
</evidence>
<organism evidence="6 7">
    <name type="scientific">Schaalia naturae</name>
    <dbReference type="NCBI Taxonomy" id="635203"/>
    <lineage>
        <taxon>Bacteria</taxon>
        <taxon>Bacillati</taxon>
        <taxon>Actinomycetota</taxon>
        <taxon>Actinomycetes</taxon>
        <taxon>Actinomycetales</taxon>
        <taxon>Actinomycetaceae</taxon>
        <taxon>Schaalia</taxon>
    </lineage>
</organism>
<dbReference type="EMBL" id="JBHTEF010000001">
    <property type="protein sequence ID" value="MFC7581940.1"/>
    <property type="molecule type" value="Genomic_DNA"/>
</dbReference>
<dbReference type="PROSITE" id="PS50987">
    <property type="entry name" value="HTH_ARSR_2"/>
    <property type="match status" value="1"/>
</dbReference>
<dbReference type="Gene3D" id="1.10.10.10">
    <property type="entry name" value="Winged helix-like DNA-binding domain superfamily/Winged helix DNA-binding domain"/>
    <property type="match status" value="1"/>
</dbReference>
<dbReference type="PANTHER" id="PTHR43132:SF8">
    <property type="entry name" value="HTH-TYPE TRANSCRIPTIONAL REGULATOR KMTR"/>
    <property type="match status" value="1"/>
</dbReference>
<dbReference type="Proteomes" id="UP001596527">
    <property type="component" value="Unassembled WGS sequence"/>
</dbReference>
<name>A0ABW2SQ19_9ACTO</name>
<dbReference type="RefSeq" id="WP_380975665.1">
    <property type="nucleotide sequence ID" value="NZ_JBHTEF010000001.1"/>
</dbReference>
<dbReference type="SMART" id="SM00418">
    <property type="entry name" value="HTH_ARSR"/>
    <property type="match status" value="1"/>
</dbReference>
<dbReference type="InterPro" id="IPR036390">
    <property type="entry name" value="WH_DNA-bd_sf"/>
</dbReference>
<dbReference type="CDD" id="cd00090">
    <property type="entry name" value="HTH_ARSR"/>
    <property type="match status" value="1"/>
</dbReference>
<dbReference type="PRINTS" id="PR00778">
    <property type="entry name" value="HTHARSR"/>
</dbReference>
<reference evidence="7" key="1">
    <citation type="journal article" date="2019" name="Int. J. Syst. Evol. Microbiol.">
        <title>The Global Catalogue of Microorganisms (GCM) 10K type strain sequencing project: providing services to taxonomists for standard genome sequencing and annotation.</title>
        <authorList>
            <consortium name="The Broad Institute Genomics Platform"/>
            <consortium name="The Broad Institute Genome Sequencing Center for Infectious Disease"/>
            <person name="Wu L."/>
            <person name="Ma J."/>
        </authorList>
    </citation>
    <scope>NUCLEOTIDE SEQUENCE [LARGE SCALE GENOMIC DNA]</scope>
    <source>
        <strain evidence="7">CCUG 56698</strain>
    </source>
</reference>
<gene>
    <name evidence="6" type="ORF">ACFQWG_12115</name>
</gene>
<evidence type="ECO:0000256" key="4">
    <source>
        <dbReference type="SAM" id="MobiDB-lite"/>
    </source>
</evidence>
<dbReference type="SUPFAM" id="SSF46785">
    <property type="entry name" value="Winged helix' DNA-binding domain"/>
    <property type="match status" value="1"/>
</dbReference>
<dbReference type="InterPro" id="IPR001845">
    <property type="entry name" value="HTH_ArsR_DNA-bd_dom"/>
</dbReference>
<dbReference type="PANTHER" id="PTHR43132">
    <property type="entry name" value="ARSENICAL RESISTANCE OPERON REPRESSOR ARSR-RELATED"/>
    <property type="match status" value="1"/>
</dbReference>
<dbReference type="NCBIfam" id="NF033788">
    <property type="entry name" value="HTH_metalloreg"/>
    <property type="match status" value="1"/>
</dbReference>
<protein>
    <submittedName>
        <fullName evidence="6">ArsR/SmtB family transcription factor</fullName>
    </submittedName>
</protein>
<accession>A0ABW2SQ19</accession>
<dbReference type="Pfam" id="PF01022">
    <property type="entry name" value="HTH_5"/>
    <property type="match status" value="1"/>
</dbReference>
<evidence type="ECO:0000313" key="7">
    <source>
        <dbReference type="Proteomes" id="UP001596527"/>
    </source>
</evidence>
<feature type="domain" description="HTH arsR-type" evidence="5">
    <location>
        <begin position="19"/>
        <end position="114"/>
    </location>
</feature>
<feature type="region of interest" description="Disordered" evidence="4">
    <location>
        <begin position="113"/>
        <end position="136"/>
    </location>
</feature>
<keyword evidence="2" id="KW-0238">DNA-binding</keyword>